<reference evidence="1 2" key="1">
    <citation type="journal article" date="2004" name="Nat. Biotechnol.">
        <title>The genome sequence of the anaerobic, sulfate-reducing bacterium Desulfovibrio vulgaris Hildenborough.</title>
        <authorList>
            <person name="Heidelberg J.F."/>
            <person name="Seshadri R."/>
            <person name="Haveman S.A."/>
            <person name="Hemme C.L."/>
            <person name="Paulsen I.T."/>
            <person name="Kolonay J.F."/>
            <person name="Eisen J.A."/>
            <person name="Ward N."/>
            <person name="Methe B."/>
            <person name="Brinkac L.M."/>
            <person name="Daugherty S.C."/>
            <person name="Deboy R.T."/>
            <person name="Dodson R.J."/>
            <person name="Durkin A.S."/>
            <person name="Madupu R."/>
            <person name="Nelson W.C."/>
            <person name="Sullivan S.A."/>
            <person name="Fouts D."/>
            <person name="Haft D.H."/>
            <person name="Selengut J."/>
            <person name="Peterson J.D."/>
            <person name="Davidsen T.M."/>
            <person name="Zafar N."/>
            <person name="Zhou L."/>
            <person name="Radune D."/>
            <person name="Dimitrov G."/>
            <person name="Hance M."/>
            <person name="Tran K."/>
            <person name="Khouri H."/>
            <person name="Gill J."/>
            <person name="Utterback T.R."/>
            <person name="Feldblyum T.V."/>
            <person name="Wall J.D."/>
            <person name="Voordouw G."/>
            <person name="Fraser C.M."/>
        </authorList>
    </citation>
    <scope>NUCLEOTIDE SEQUENCE [LARGE SCALE GENOMIC DNA]</scope>
    <source>
        <strain evidence="2">ATCC 29579 / DSM 644 / NCIMB 8303 / VKM B-1760 / Hildenborough</strain>
    </source>
</reference>
<evidence type="ECO:0008006" key="3">
    <source>
        <dbReference type="Google" id="ProtNLM"/>
    </source>
</evidence>
<dbReference type="AlphaFoldDB" id="Q72BY6"/>
<sequence>MISIRCIRPATAEPVTLEHVKTHCRVDGSQDDALLMGLISAARQQAEGLIGRVVCESLWDVVVDGGITGPYTFPLSPCTELTEVRVEGNRVDTSRYTFTPSGVSVNERPMLATVTPGSDFPRGNVCMTVKAGWPEVPAPITQWMLVRIGTMYEQREAYAVGHVIGEMPRTFVDALLDPFIIPGGI</sequence>
<dbReference type="PaxDb" id="882-DVU_1498"/>
<dbReference type="Gene3D" id="1.10.3230.30">
    <property type="entry name" value="Phage gp6-like head-tail connector protein"/>
    <property type="match status" value="1"/>
</dbReference>
<protein>
    <recommendedName>
        <fullName evidence="3">PhiE125 gp8 family phage protein</fullName>
    </recommendedName>
</protein>
<evidence type="ECO:0000313" key="1">
    <source>
        <dbReference type="EMBL" id="AAS95976.1"/>
    </source>
</evidence>
<dbReference type="STRING" id="882.DVU_1498"/>
<dbReference type="InterPro" id="IPR021146">
    <property type="entry name" value="Phage_gp6-like_head-tail"/>
</dbReference>
<dbReference type="NCBIfam" id="TIGR02215">
    <property type="entry name" value="phage_chp_gp8"/>
    <property type="match status" value="1"/>
</dbReference>
<dbReference type="Pfam" id="PF05135">
    <property type="entry name" value="Phage_connect_1"/>
    <property type="match status" value="1"/>
</dbReference>
<keyword evidence="2" id="KW-1185">Reference proteome</keyword>
<dbReference type="eggNOG" id="ENOG503004J">
    <property type="taxonomic scope" value="Bacteria"/>
</dbReference>
<dbReference type="PATRIC" id="fig|882.5.peg.1386"/>
<dbReference type="KEGG" id="dvu:DVU_1498"/>
<evidence type="ECO:0000313" key="2">
    <source>
        <dbReference type="Proteomes" id="UP000002194"/>
    </source>
</evidence>
<dbReference type="Proteomes" id="UP000002194">
    <property type="component" value="Chromosome"/>
</dbReference>
<dbReference type="CDD" id="cd08054">
    <property type="entry name" value="gp6"/>
    <property type="match status" value="1"/>
</dbReference>
<dbReference type="InterPro" id="IPR011738">
    <property type="entry name" value="Phage_CHP"/>
</dbReference>
<name>Q72BY6_NITV2</name>
<dbReference type="EnsemblBacteria" id="AAS95976">
    <property type="protein sequence ID" value="AAS95976"/>
    <property type="gene ID" value="DVU_1498"/>
</dbReference>
<dbReference type="RefSeq" id="WP_010938790.1">
    <property type="nucleotide sequence ID" value="NC_002937.3"/>
</dbReference>
<dbReference type="HOGENOM" id="CLU_085951_0_1_7"/>
<proteinExistence type="predicted"/>
<dbReference type="OrthoDB" id="6174494at2"/>
<gene>
    <name evidence="1" type="ordered locus">DVU_1498</name>
</gene>
<dbReference type="NCBIfam" id="TIGR01560">
    <property type="entry name" value="put_DNA_pack"/>
    <property type="match status" value="1"/>
</dbReference>
<accession>Q72BY6</accession>
<dbReference type="InterPro" id="IPR006450">
    <property type="entry name" value="Phage_HK97_gp6-like"/>
</dbReference>
<dbReference type="EMBL" id="AE017285">
    <property type="protein sequence ID" value="AAS95976.1"/>
    <property type="molecule type" value="Genomic_DNA"/>
</dbReference>
<organism evidence="1 2">
    <name type="scientific">Nitratidesulfovibrio vulgaris (strain ATCC 29579 / DSM 644 / CCUG 34227 / NCIMB 8303 / VKM B-1760 / Hildenborough)</name>
    <name type="common">Desulfovibrio vulgaris</name>
    <dbReference type="NCBI Taxonomy" id="882"/>
    <lineage>
        <taxon>Bacteria</taxon>
        <taxon>Pseudomonadati</taxon>
        <taxon>Thermodesulfobacteriota</taxon>
        <taxon>Desulfovibrionia</taxon>
        <taxon>Desulfovibrionales</taxon>
        <taxon>Desulfovibrionaceae</taxon>
        <taxon>Nitratidesulfovibrio</taxon>
    </lineage>
</organism>